<dbReference type="SUPFAM" id="SSF54060">
    <property type="entry name" value="His-Me finger endonucleases"/>
    <property type="match status" value="1"/>
</dbReference>
<keyword evidence="2" id="KW-0378">Hydrolase</keyword>
<proteinExistence type="predicted"/>
<dbReference type="Pfam" id="PF13392">
    <property type="entry name" value="HNH_3"/>
    <property type="match status" value="1"/>
</dbReference>
<keyword evidence="2" id="KW-0255">Endonuclease</keyword>
<evidence type="ECO:0000313" key="3">
    <source>
        <dbReference type="Proteomes" id="UP000831113"/>
    </source>
</evidence>
<dbReference type="RefSeq" id="WP_243802041.1">
    <property type="nucleotide sequence ID" value="NZ_CP094669.1"/>
</dbReference>
<name>A0ABY4D2Q2_9BACT</name>
<reference evidence="2 3" key="1">
    <citation type="submission" date="2022-03" db="EMBL/GenBank/DDBJ databases">
        <title>Hymenobactersp. isolated from the air.</title>
        <authorList>
            <person name="Won M."/>
            <person name="Kwon S.-W."/>
        </authorList>
    </citation>
    <scope>NUCLEOTIDE SEQUENCE [LARGE SCALE GENOMIC DNA]</scope>
    <source>
        <strain evidence="2 3">KACC 21982</strain>
    </source>
</reference>
<evidence type="ECO:0000259" key="1">
    <source>
        <dbReference type="Pfam" id="PF13392"/>
    </source>
</evidence>
<dbReference type="InterPro" id="IPR044925">
    <property type="entry name" value="His-Me_finger_sf"/>
</dbReference>
<sequence length="127" mass="14675">MNTTTIYYAGILFFRIDEWPRYYVSRCGQVLSAIGHPLIMKVGTQTRGYKQVSFSVPGGRAKHYLVHRLVAERFLPSIPGKDQVNHKDFNKLNNHVSNLEWVTNAENYRHAKEMRLQRANAGQVRLS</sequence>
<protein>
    <submittedName>
        <fullName evidence="2">HNH endonuclease</fullName>
    </submittedName>
</protein>
<keyword evidence="3" id="KW-1185">Reference proteome</keyword>
<organism evidence="2 3">
    <name type="scientific">Hymenobacter tibetensis</name>
    <dbReference type="NCBI Taxonomy" id="497967"/>
    <lineage>
        <taxon>Bacteria</taxon>
        <taxon>Pseudomonadati</taxon>
        <taxon>Bacteroidota</taxon>
        <taxon>Cytophagia</taxon>
        <taxon>Cytophagales</taxon>
        <taxon>Hymenobacteraceae</taxon>
        <taxon>Hymenobacter</taxon>
    </lineage>
</organism>
<dbReference type="Proteomes" id="UP000831113">
    <property type="component" value="Chromosome"/>
</dbReference>
<evidence type="ECO:0000313" key="2">
    <source>
        <dbReference type="EMBL" id="UOG76818.1"/>
    </source>
</evidence>
<accession>A0ABY4D2Q2</accession>
<dbReference type="InterPro" id="IPR003615">
    <property type="entry name" value="HNH_nuc"/>
</dbReference>
<dbReference type="GO" id="GO:0004519">
    <property type="term" value="F:endonuclease activity"/>
    <property type="evidence" value="ECO:0007669"/>
    <property type="project" value="UniProtKB-KW"/>
</dbReference>
<keyword evidence="2" id="KW-0540">Nuclease</keyword>
<feature type="domain" description="HNH nuclease" evidence="1">
    <location>
        <begin position="64"/>
        <end position="107"/>
    </location>
</feature>
<gene>
    <name evidence="2" type="ORF">MTX78_09505</name>
</gene>
<dbReference type="Gene3D" id="3.90.75.20">
    <property type="match status" value="1"/>
</dbReference>
<dbReference type="EMBL" id="CP094669">
    <property type="protein sequence ID" value="UOG76818.1"/>
    <property type="molecule type" value="Genomic_DNA"/>
</dbReference>